<dbReference type="FunFam" id="3.30.70.270:FF:000001">
    <property type="entry name" value="Diguanylate cyclase domain protein"/>
    <property type="match status" value="1"/>
</dbReference>
<evidence type="ECO:0000313" key="5">
    <source>
        <dbReference type="EMBL" id="NWH04179.1"/>
    </source>
</evidence>
<evidence type="ECO:0000259" key="3">
    <source>
        <dbReference type="PROSITE" id="PS50883"/>
    </source>
</evidence>
<dbReference type="SUPFAM" id="SSF141868">
    <property type="entry name" value="EAL domain-like"/>
    <property type="match status" value="1"/>
</dbReference>
<evidence type="ECO:0000313" key="6">
    <source>
        <dbReference type="Proteomes" id="UP000553343"/>
    </source>
</evidence>
<dbReference type="Pfam" id="PF00990">
    <property type="entry name" value="GGDEF"/>
    <property type="match status" value="1"/>
</dbReference>
<dbReference type="PROSITE" id="PS50883">
    <property type="entry name" value="EAL"/>
    <property type="match status" value="1"/>
</dbReference>
<feature type="domain" description="EAL" evidence="3">
    <location>
        <begin position="475"/>
        <end position="729"/>
    </location>
</feature>
<feature type="domain" description="GGDEF" evidence="4">
    <location>
        <begin position="332"/>
        <end position="466"/>
    </location>
</feature>
<dbReference type="CDD" id="cd01949">
    <property type="entry name" value="GGDEF"/>
    <property type="match status" value="1"/>
</dbReference>
<proteinExistence type="predicted"/>
<dbReference type="Pfam" id="PF00563">
    <property type="entry name" value="EAL"/>
    <property type="match status" value="1"/>
</dbReference>
<dbReference type="RefSeq" id="WP_178365634.1">
    <property type="nucleotide sequence ID" value="NZ_JACADJ010000008.1"/>
</dbReference>
<dbReference type="Gene3D" id="3.20.20.450">
    <property type="entry name" value="EAL domain"/>
    <property type="match status" value="1"/>
</dbReference>
<feature type="coiled-coil region" evidence="1">
    <location>
        <begin position="274"/>
        <end position="301"/>
    </location>
</feature>
<dbReference type="SMART" id="SM00052">
    <property type="entry name" value="EAL"/>
    <property type="match status" value="1"/>
</dbReference>
<accession>A0A850SSQ7</accession>
<dbReference type="SMART" id="SM00267">
    <property type="entry name" value="GGDEF"/>
    <property type="match status" value="1"/>
</dbReference>
<dbReference type="PROSITE" id="PS50887">
    <property type="entry name" value="GGDEF"/>
    <property type="match status" value="1"/>
</dbReference>
<keyword evidence="6" id="KW-1185">Reference proteome</keyword>
<dbReference type="InterPro" id="IPR001633">
    <property type="entry name" value="EAL_dom"/>
</dbReference>
<dbReference type="PANTHER" id="PTHR44757">
    <property type="entry name" value="DIGUANYLATE CYCLASE DGCP"/>
    <property type="match status" value="1"/>
</dbReference>
<keyword evidence="2" id="KW-0472">Membrane</keyword>
<protein>
    <submittedName>
        <fullName evidence="5">EAL domain-containing protein</fullName>
    </submittedName>
</protein>
<name>A0A850SSQ7_9BACT</name>
<reference evidence="5 6" key="1">
    <citation type="submission" date="2020-06" db="EMBL/GenBank/DDBJ databases">
        <title>High-quality draft genome of sulfate reducer Desulfobacter latus type strain AcrS2 isolated from marine sediment.</title>
        <authorList>
            <person name="Hoppe M."/>
            <person name="Larsen C.K."/>
            <person name="Marshall I.P.G."/>
            <person name="Schramm A."/>
            <person name="Marietou A.G."/>
        </authorList>
    </citation>
    <scope>NUCLEOTIDE SEQUENCE [LARGE SCALE GENOMIC DNA]</scope>
    <source>
        <strain evidence="5 6">AcRS2</strain>
    </source>
</reference>
<feature type="transmembrane region" description="Helical" evidence="2">
    <location>
        <begin position="245"/>
        <end position="264"/>
    </location>
</feature>
<dbReference type="InterPro" id="IPR052155">
    <property type="entry name" value="Biofilm_reg_signaling"/>
</dbReference>
<evidence type="ECO:0000256" key="1">
    <source>
        <dbReference type="SAM" id="Coils"/>
    </source>
</evidence>
<dbReference type="InterPro" id="IPR000160">
    <property type="entry name" value="GGDEF_dom"/>
</dbReference>
<keyword evidence="2" id="KW-1133">Transmembrane helix</keyword>
<dbReference type="NCBIfam" id="TIGR00254">
    <property type="entry name" value="GGDEF"/>
    <property type="match status" value="1"/>
</dbReference>
<dbReference type="SUPFAM" id="SSF55073">
    <property type="entry name" value="Nucleotide cyclase"/>
    <property type="match status" value="1"/>
</dbReference>
<evidence type="ECO:0000259" key="4">
    <source>
        <dbReference type="PROSITE" id="PS50887"/>
    </source>
</evidence>
<dbReference type="CDD" id="cd18774">
    <property type="entry name" value="PDC2_HK_sensor"/>
    <property type="match status" value="1"/>
</dbReference>
<dbReference type="CDD" id="cd01948">
    <property type="entry name" value="EAL"/>
    <property type="match status" value="1"/>
</dbReference>
<evidence type="ECO:0000256" key="2">
    <source>
        <dbReference type="SAM" id="Phobius"/>
    </source>
</evidence>
<dbReference type="AlphaFoldDB" id="A0A850SSQ7"/>
<comment type="caution">
    <text evidence="5">The sequence shown here is derived from an EMBL/GenBank/DDBJ whole genome shotgun (WGS) entry which is preliminary data.</text>
</comment>
<dbReference type="InterPro" id="IPR035919">
    <property type="entry name" value="EAL_sf"/>
</dbReference>
<organism evidence="5 6">
    <name type="scientific">Desulfobacter latus</name>
    <dbReference type="NCBI Taxonomy" id="2292"/>
    <lineage>
        <taxon>Bacteria</taxon>
        <taxon>Pseudomonadati</taxon>
        <taxon>Thermodesulfobacteriota</taxon>
        <taxon>Desulfobacteria</taxon>
        <taxon>Desulfobacterales</taxon>
        <taxon>Desulfobacteraceae</taxon>
        <taxon>Desulfobacter</taxon>
    </lineage>
</organism>
<gene>
    <name evidence="5" type="ORF">HXW94_04110</name>
</gene>
<keyword evidence="1" id="KW-0175">Coiled coil</keyword>
<keyword evidence="2" id="KW-0812">Transmembrane</keyword>
<dbReference type="InterPro" id="IPR043128">
    <property type="entry name" value="Rev_trsase/Diguanyl_cyclase"/>
</dbReference>
<dbReference type="GO" id="GO:0003824">
    <property type="term" value="F:catalytic activity"/>
    <property type="evidence" value="ECO:0007669"/>
    <property type="project" value="UniProtKB-ARBA"/>
</dbReference>
<dbReference type="Gene3D" id="3.30.70.270">
    <property type="match status" value="1"/>
</dbReference>
<dbReference type="PANTHER" id="PTHR44757:SF2">
    <property type="entry name" value="BIOFILM ARCHITECTURE MAINTENANCE PROTEIN MBAA"/>
    <property type="match status" value="1"/>
</dbReference>
<dbReference type="EMBL" id="JACADJ010000008">
    <property type="protein sequence ID" value="NWH04179.1"/>
    <property type="molecule type" value="Genomic_DNA"/>
</dbReference>
<dbReference type="Proteomes" id="UP000553343">
    <property type="component" value="Unassembled WGS sequence"/>
</dbReference>
<dbReference type="InterPro" id="IPR029787">
    <property type="entry name" value="Nucleotide_cyclase"/>
</dbReference>
<sequence>MEKNKKELLNGLKREQKNLVSVLGENLFQILEQRQTIELFASKWFDETKQPSKDITGFLYGERTLTRIALYELSGKSFYESSPGNVTTPDQIKKRIEKMLTTGRPVLLDRDTAPGNILWQVPVLFPIRIGAAIKGAMLLELDFGYILNLLQDIDIGKTGTITIQFKEEKELARFEIGGLVLGTSPVKNMLAGSITRDFGFGIYRHPDFGNCYLTYRHVHDYPFIITVSIGQKEFFSDFNHYKNRLFCILMILTLLGLSGIALLFKMINRKQKYMDALHLSNQKNQELIQKLEKEHKASTKAASYDPLTELYNRNLFISLAEKNLLQAKRNKFCYAVLFIDLDRFKKINDTLGHHIGDLLLKEVGMRLKACTRKSDIVSRFGGDEFVIMLTEMGKEQDISTVVENITVSLSKPCTDLDGHRVITSPSVGIAVYPRDGEDIDTLLLNADAAMYKAKKSGRGQHRFFDQSLNTTSVEKFAIEQRMPSAITDGEFILHYQPKIRLQDYRVVGLESLIRWQHPDHGLIFPLDFIEIAQETRLIVDLGAWVITSVCRQLDSWRTLGMDLVPVAVNVSPLELKTETFADRFLTILKQYDIPLDFIEIEVTENAFIDDREIVIRNLQALFDRGVKIYLDDFGTGFSSLDHIRYLPVNALKIDRSFVKEIRNSYHENPIVSSTIILAKKLNLTVVAEGVETNDQLISLRLAGCEQVQGYLFSRPVPEKKIQKFIISPIRRL</sequence>